<dbReference type="EMBL" id="JAFEUF010000155">
    <property type="protein sequence ID" value="MBM7056958.1"/>
    <property type="molecule type" value="Genomic_DNA"/>
</dbReference>
<accession>A0ABS2I559</accession>
<keyword evidence="2" id="KW-1185">Reference proteome</keyword>
<dbReference type="SUPFAM" id="SSF47598">
    <property type="entry name" value="Ribbon-helix-helix"/>
    <property type="match status" value="1"/>
</dbReference>
<organism evidence="1 2">
    <name type="scientific">Streptomyces durocortorensis</name>
    <dbReference type="NCBI Taxonomy" id="2811104"/>
    <lineage>
        <taxon>Bacteria</taxon>
        <taxon>Bacillati</taxon>
        <taxon>Actinomycetota</taxon>
        <taxon>Actinomycetes</taxon>
        <taxon>Kitasatosporales</taxon>
        <taxon>Streptomycetaceae</taxon>
        <taxon>Streptomyces</taxon>
    </lineage>
</organism>
<dbReference type="InterPro" id="IPR013321">
    <property type="entry name" value="Arc_rbn_hlx_hlx"/>
</dbReference>
<evidence type="ECO:0000313" key="1">
    <source>
        <dbReference type="EMBL" id="MBM7056958.1"/>
    </source>
</evidence>
<evidence type="ECO:0000313" key="2">
    <source>
        <dbReference type="Proteomes" id="UP000712045"/>
    </source>
</evidence>
<gene>
    <name evidence="1" type="ORF">JS521_24545</name>
</gene>
<reference evidence="1 2" key="1">
    <citation type="submission" date="2021-02" db="EMBL/GenBank/DDBJ databases">
        <title>Genome Streptomyces sp. RHZ10.</title>
        <authorList>
            <person name="Besaury L."/>
        </authorList>
    </citation>
    <scope>NUCLEOTIDE SEQUENCE [LARGE SCALE GENOMIC DNA]</scope>
    <source>
        <strain evidence="1 2">RHZ10</strain>
    </source>
</reference>
<sequence>MAMNLRIREDQQEALKLRAEQEGRSMHAIVLQAIDRYLEVEADRESVRRLGAKYALRHADLLRRLGE</sequence>
<name>A0ABS2I559_9ACTN</name>
<protein>
    <submittedName>
        <fullName evidence="1">Ribbon-helix-helix protein, CopG family</fullName>
    </submittedName>
</protein>
<proteinExistence type="predicted"/>
<dbReference type="Gene3D" id="1.10.1220.10">
    <property type="entry name" value="Met repressor-like"/>
    <property type="match status" value="1"/>
</dbReference>
<dbReference type="Proteomes" id="UP000712045">
    <property type="component" value="Unassembled WGS sequence"/>
</dbReference>
<dbReference type="InterPro" id="IPR010985">
    <property type="entry name" value="Ribbon_hlx_hlx"/>
</dbReference>
<comment type="caution">
    <text evidence="1">The sequence shown here is derived from an EMBL/GenBank/DDBJ whole genome shotgun (WGS) entry which is preliminary data.</text>
</comment>